<dbReference type="Gene3D" id="3.40.630.30">
    <property type="match status" value="1"/>
</dbReference>
<keyword evidence="4" id="KW-1185">Reference proteome</keyword>
<dbReference type="PANTHER" id="PTHR43792">
    <property type="entry name" value="GNAT FAMILY, PUTATIVE (AFU_ORTHOLOGUE AFUA_3G00765)-RELATED-RELATED"/>
    <property type="match status" value="1"/>
</dbReference>
<dbReference type="Proteomes" id="UP000628448">
    <property type="component" value="Unassembled WGS sequence"/>
</dbReference>
<keyword evidence="1" id="KW-0472">Membrane</keyword>
<dbReference type="SUPFAM" id="SSF55729">
    <property type="entry name" value="Acyl-CoA N-acyltransferases (Nat)"/>
    <property type="match status" value="1"/>
</dbReference>
<keyword evidence="1" id="KW-0812">Transmembrane</keyword>
<keyword evidence="1" id="KW-1133">Transmembrane helix</keyword>
<feature type="domain" description="N-acetyltransferase" evidence="2">
    <location>
        <begin position="17"/>
        <end position="176"/>
    </location>
</feature>
<reference evidence="3" key="1">
    <citation type="submission" date="2020-11" db="EMBL/GenBank/DDBJ databases">
        <title>Bacterial whole genome sequence for Panacibacter sp. DH6.</title>
        <authorList>
            <person name="Le V."/>
            <person name="Ko S."/>
            <person name="Ahn C.-Y."/>
            <person name="Oh H.-M."/>
        </authorList>
    </citation>
    <scope>NUCLEOTIDE SEQUENCE</scope>
    <source>
        <strain evidence="3">DH6</strain>
    </source>
</reference>
<dbReference type="Pfam" id="PF13302">
    <property type="entry name" value="Acetyltransf_3"/>
    <property type="match status" value="1"/>
</dbReference>
<dbReference type="GO" id="GO:0016747">
    <property type="term" value="F:acyltransferase activity, transferring groups other than amino-acyl groups"/>
    <property type="evidence" value="ECO:0007669"/>
    <property type="project" value="InterPro"/>
</dbReference>
<dbReference type="InterPro" id="IPR051531">
    <property type="entry name" value="N-acetyltransferase"/>
</dbReference>
<protein>
    <submittedName>
        <fullName evidence="3">GNAT family N-acetyltransferase</fullName>
    </submittedName>
</protein>
<name>A0A931E763_9BACT</name>
<feature type="transmembrane region" description="Helical" evidence="1">
    <location>
        <begin position="118"/>
        <end position="139"/>
    </location>
</feature>
<dbReference type="PROSITE" id="PS51186">
    <property type="entry name" value="GNAT"/>
    <property type="match status" value="1"/>
</dbReference>
<dbReference type="InterPro" id="IPR000182">
    <property type="entry name" value="GNAT_dom"/>
</dbReference>
<evidence type="ECO:0000259" key="2">
    <source>
        <dbReference type="PROSITE" id="PS51186"/>
    </source>
</evidence>
<dbReference type="EMBL" id="JADWYR010000001">
    <property type="protein sequence ID" value="MBG9376328.1"/>
    <property type="molecule type" value="Genomic_DNA"/>
</dbReference>
<evidence type="ECO:0000313" key="4">
    <source>
        <dbReference type="Proteomes" id="UP000628448"/>
    </source>
</evidence>
<gene>
    <name evidence="3" type="ORF">I5907_08790</name>
</gene>
<organism evidence="3 4">
    <name type="scientific">Panacibacter microcysteis</name>
    <dbReference type="NCBI Taxonomy" id="2793269"/>
    <lineage>
        <taxon>Bacteria</taxon>
        <taxon>Pseudomonadati</taxon>
        <taxon>Bacteroidota</taxon>
        <taxon>Chitinophagia</taxon>
        <taxon>Chitinophagales</taxon>
        <taxon>Chitinophagaceae</taxon>
        <taxon>Panacibacter</taxon>
    </lineage>
</organism>
<sequence>MKKFILPAFPILENSRLRLRALRPEDAANIFYLRADDAHNKYLHRTKAHTMEDALQFIDLVIRKVAEGATLFWVIELKESAAFAGTILLWHNEDNTAETETGYELLPQHQGKGIMTEALGLVLVFAFTTLALPAVTACIHKDNFSSIKLLRSHSFQFEGAVDECLYKFILASTPAEKISAACIKNEDKYS</sequence>
<accession>A0A931E763</accession>
<dbReference type="PANTHER" id="PTHR43792:SF1">
    <property type="entry name" value="N-ACETYLTRANSFERASE DOMAIN-CONTAINING PROTEIN"/>
    <property type="match status" value="1"/>
</dbReference>
<dbReference type="RefSeq" id="WP_196990342.1">
    <property type="nucleotide sequence ID" value="NZ_JADWYR010000001.1"/>
</dbReference>
<dbReference type="AlphaFoldDB" id="A0A931E763"/>
<dbReference type="InterPro" id="IPR016181">
    <property type="entry name" value="Acyl_CoA_acyltransferase"/>
</dbReference>
<evidence type="ECO:0000313" key="3">
    <source>
        <dbReference type="EMBL" id="MBG9376328.1"/>
    </source>
</evidence>
<comment type="caution">
    <text evidence="3">The sequence shown here is derived from an EMBL/GenBank/DDBJ whole genome shotgun (WGS) entry which is preliminary data.</text>
</comment>
<evidence type="ECO:0000256" key="1">
    <source>
        <dbReference type="SAM" id="Phobius"/>
    </source>
</evidence>
<proteinExistence type="predicted"/>